<keyword evidence="2" id="KW-0812">Transmembrane</keyword>
<feature type="region of interest" description="Disordered" evidence="1">
    <location>
        <begin position="156"/>
        <end position="203"/>
    </location>
</feature>
<evidence type="ECO:0000256" key="1">
    <source>
        <dbReference type="SAM" id="MobiDB-lite"/>
    </source>
</evidence>
<sequence length="231" mass="26151">MVLNHERCLSLNECRCQNSLSIWGLPHIAGVVSHANPAQSTIKDQWFEWPCGYCMTARAPDCKAVGAKHCIYPSLPWTMAATLRLRDTESICRPERSSAMPSTTRRRDLYVSLKLIVCIALGIWLGAMAVFFTGMLYFKNLPPAQSQALENAAAQLTAPPAQKTTPPSEPETEMFRKYEQSLRESEARQAREQVQEQQQRTFSRSKCDFWIQQDRTAPSEKSRASIDQYCG</sequence>
<keyword evidence="2" id="KW-1133">Transmembrane helix</keyword>
<accession>A0AA40TS87</accession>
<keyword evidence="2" id="KW-0472">Membrane</keyword>
<evidence type="ECO:0000256" key="2">
    <source>
        <dbReference type="SAM" id="Phobius"/>
    </source>
</evidence>
<dbReference type="EMBL" id="LJRO01000508">
    <property type="protein sequence ID" value="KPY90785.1"/>
    <property type="molecule type" value="Genomic_DNA"/>
</dbReference>
<dbReference type="AlphaFoldDB" id="A0AA40TS87"/>
<proteinExistence type="predicted"/>
<gene>
    <name evidence="3" type="ORF">ALO43_05148</name>
</gene>
<reference evidence="3 4" key="1">
    <citation type="submission" date="2015-09" db="EMBL/GenBank/DDBJ databases">
        <title>Genome announcement of multiple Pseudomonas syringae strains.</title>
        <authorList>
            <person name="Thakur S."/>
            <person name="Wang P.W."/>
            <person name="Gong Y."/>
            <person name="Weir B.S."/>
            <person name="Guttman D.S."/>
        </authorList>
    </citation>
    <scope>NUCLEOTIDE SEQUENCE [LARGE SCALE GENOMIC DNA]</scope>
    <source>
        <strain evidence="3 4">ICMP9151</strain>
    </source>
</reference>
<evidence type="ECO:0000313" key="3">
    <source>
        <dbReference type="EMBL" id="KPY90785.1"/>
    </source>
</evidence>
<feature type="transmembrane region" description="Helical" evidence="2">
    <location>
        <begin position="115"/>
        <end position="138"/>
    </location>
</feature>
<evidence type="ECO:0000313" key="4">
    <source>
        <dbReference type="Proteomes" id="UP000050523"/>
    </source>
</evidence>
<dbReference type="Proteomes" id="UP000050523">
    <property type="component" value="Unassembled WGS sequence"/>
</dbReference>
<comment type="caution">
    <text evidence="3">The sequence shown here is derived from an EMBL/GenBank/DDBJ whole genome shotgun (WGS) entry which is preliminary data.</text>
</comment>
<feature type="compositionally biased region" description="Basic and acidic residues" evidence="1">
    <location>
        <begin position="173"/>
        <end position="194"/>
    </location>
</feature>
<name>A0AA40TS87_9PSED</name>
<protein>
    <submittedName>
        <fullName evidence="3">Uncharacterized protein</fullName>
    </submittedName>
</protein>
<organism evidence="3 4">
    <name type="scientific">Pseudomonas tremae</name>
    <dbReference type="NCBI Taxonomy" id="200454"/>
    <lineage>
        <taxon>Bacteria</taxon>
        <taxon>Pseudomonadati</taxon>
        <taxon>Pseudomonadota</taxon>
        <taxon>Gammaproteobacteria</taxon>
        <taxon>Pseudomonadales</taxon>
        <taxon>Pseudomonadaceae</taxon>
        <taxon>Pseudomonas</taxon>
    </lineage>
</organism>